<evidence type="ECO:0000313" key="9">
    <source>
        <dbReference type="RefSeq" id="XP_034230601.1"/>
    </source>
</evidence>
<dbReference type="InterPro" id="IPR003130">
    <property type="entry name" value="GED"/>
</dbReference>
<dbReference type="PROSITE" id="PS51718">
    <property type="entry name" value="G_DYNAMIN_2"/>
    <property type="match status" value="1"/>
</dbReference>
<dbReference type="PANTHER" id="PTHR11566">
    <property type="entry name" value="DYNAMIN"/>
    <property type="match status" value="1"/>
</dbReference>
<keyword evidence="1 3" id="KW-0547">Nucleotide-binding</keyword>
<evidence type="ECO:0000313" key="10">
    <source>
        <dbReference type="RefSeq" id="XP_034230602.1"/>
    </source>
</evidence>
<dbReference type="SMART" id="SM00053">
    <property type="entry name" value="DYNc"/>
    <property type="match status" value="1"/>
</dbReference>
<dbReference type="RefSeq" id="XP_034230605.1">
    <property type="nucleotide sequence ID" value="XM_034374714.1"/>
</dbReference>
<feature type="domain" description="GED" evidence="4">
    <location>
        <begin position="566"/>
        <end position="652"/>
    </location>
</feature>
<dbReference type="InterPro" id="IPR001401">
    <property type="entry name" value="Dynamin_GTPase"/>
</dbReference>
<dbReference type="RefSeq" id="XP_034230603.1">
    <property type="nucleotide sequence ID" value="XM_034374712.1"/>
</dbReference>
<dbReference type="RefSeq" id="XP_034230611.1">
    <property type="nucleotide sequence ID" value="XM_034374720.1"/>
</dbReference>
<dbReference type="GO" id="GO:0003924">
    <property type="term" value="F:GTPase activity"/>
    <property type="evidence" value="ECO:0007669"/>
    <property type="project" value="InterPro"/>
</dbReference>
<name>A0A6P8Y2Q2_THRPL</name>
<comment type="similarity">
    <text evidence="3">Belongs to the TRAFAC class dynamin-like GTPase superfamily. Dynamin/Fzo/YdjA family.</text>
</comment>
<dbReference type="PROSITE" id="PS51388">
    <property type="entry name" value="GED"/>
    <property type="match status" value="1"/>
</dbReference>
<evidence type="ECO:0000313" key="18">
    <source>
        <dbReference type="RefSeq" id="XP_034230610.1"/>
    </source>
</evidence>
<dbReference type="GeneID" id="117639236"/>
<dbReference type="Pfam" id="PF01031">
    <property type="entry name" value="Dynamin_M"/>
    <property type="match status" value="1"/>
</dbReference>
<dbReference type="InterPro" id="IPR019762">
    <property type="entry name" value="Dynamin_GTPase_CS"/>
</dbReference>
<dbReference type="Gene3D" id="3.40.50.300">
    <property type="entry name" value="P-loop containing nucleotide triphosphate hydrolases"/>
    <property type="match status" value="1"/>
</dbReference>
<dbReference type="RefSeq" id="XP_034230599.1">
    <property type="nucleotide sequence ID" value="XM_034374708.1"/>
</dbReference>
<dbReference type="PROSITE" id="PS00410">
    <property type="entry name" value="G_DYNAMIN_1"/>
    <property type="match status" value="1"/>
</dbReference>
<dbReference type="Proteomes" id="UP000515158">
    <property type="component" value="Unplaced"/>
</dbReference>
<protein>
    <submittedName>
        <fullName evidence="7 8">Dynamin-1-like protein</fullName>
    </submittedName>
</protein>
<evidence type="ECO:0000259" key="4">
    <source>
        <dbReference type="PROSITE" id="PS51388"/>
    </source>
</evidence>
<gene>
    <name evidence="7 8 9 10 11 12 13 14 15 16 17 18 19" type="primary">LOC117639236</name>
</gene>
<dbReference type="SMART" id="SM00302">
    <property type="entry name" value="GED"/>
    <property type="match status" value="1"/>
</dbReference>
<organism evidence="8">
    <name type="scientific">Thrips palmi</name>
    <name type="common">Melon thrips</name>
    <dbReference type="NCBI Taxonomy" id="161013"/>
    <lineage>
        <taxon>Eukaryota</taxon>
        <taxon>Metazoa</taxon>
        <taxon>Ecdysozoa</taxon>
        <taxon>Arthropoda</taxon>
        <taxon>Hexapoda</taxon>
        <taxon>Insecta</taxon>
        <taxon>Pterygota</taxon>
        <taxon>Neoptera</taxon>
        <taxon>Paraneoptera</taxon>
        <taxon>Thysanoptera</taxon>
        <taxon>Terebrantia</taxon>
        <taxon>Thripoidea</taxon>
        <taxon>Thripidae</taxon>
        <taxon>Thrips</taxon>
    </lineage>
</organism>
<feature type="domain" description="Dynamin-type G" evidence="5">
    <location>
        <begin position="24"/>
        <end position="296"/>
    </location>
</feature>
<dbReference type="RefSeq" id="XP_034230608.1">
    <property type="nucleotide sequence ID" value="XM_034374717.1"/>
</dbReference>
<dbReference type="InterPro" id="IPR045063">
    <property type="entry name" value="Dynamin_N"/>
</dbReference>
<dbReference type="InterPro" id="IPR027417">
    <property type="entry name" value="P-loop_NTPase"/>
</dbReference>
<dbReference type="RefSeq" id="XP_034230602.1">
    <property type="nucleotide sequence ID" value="XM_034374711.1"/>
</dbReference>
<evidence type="ECO:0000313" key="8">
    <source>
        <dbReference type="RefSeq" id="XP_034230600.1"/>
    </source>
</evidence>
<reference evidence="7 8" key="1">
    <citation type="submission" date="2025-04" db="UniProtKB">
        <authorList>
            <consortium name="RefSeq"/>
        </authorList>
    </citation>
    <scope>IDENTIFICATION</scope>
    <source>
        <tissue evidence="7 8">Total insect</tissue>
    </source>
</reference>
<evidence type="ECO:0000256" key="1">
    <source>
        <dbReference type="ARBA" id="ARBA00022741"/>
    </source>
</evidence>
<evidence type="ECO:0000259" key="5">
    <source>
        <dbReference type="PROSITE" id="PS51718"/>
    </source>
</evidence>
<evidence type="ECO:0000313" key="14">
    <source>
        <dbReference type="RefSeq" id="XP_034230606.1"/>
    </source>
</evidence>
<dbReference type="RefSeq" id="XP_034230609.1">
    <property type="nucleotide sequence ID" value="XM_034374718.1"/>
</dbReference>
<dbReference type="GO" id="GO:0005737">
    <property type="term" value="C:cytoplasm"/>
    <property type="evidence" value="ECO:0007669"/>
    <property type="project" value="TreeGrafter"/>
</dbReference>
<keyword evidence="2 3" id="KW-0342">GTP-binding</keyword>
<dbReference type="RefSeq" id="XP_034230604.1">
    <property type="nucleotide sequence ID" value="XM_034374713.1"/>
</dbReference>
<dbReference type="InterPro" id="IPR022812">
    <property type="entry name" value="Dynamin"/>
</dbReference>
<evidence type="ECO:0000313" key="19">
    <source>
        <dbReference type="RefSeq" id="XP_034230611.1"/>
    </source>
</evidence>
<dbReference type="CDD" id="cd08771">
    <property type="entry name" value="DLP_1"/>
    <property type="match status" value="1"/>
</dbReference>
<dbReference type="InterPro" id="IPR020850">
    <property type="entry name" value="GED_dom"/>
</dbReference>
<evidence type="ECO:0000256" key="3">
    <source>
        <dbReference type="RuleBase" id="RU003932"/>
    </source>
</evidence>
<evidence type="ECO:0000313" key="17">
    <source>
        <dbReference type="RefSeq" id="XP_034230609.1"/>
    </source>
</evidence>
<dbReference type="GO" id="GO:0008017">
    <property type="term" value="F:microtubule binding"/>
    <property type="evidence" value="ECO:0007669"/>
    <property type="project" value="TreeGrafter"/>
</dbReference>
<dbReference type="Pfam" id="PF00350">
    <property type="entry name" value="Dynamin_N"/>
    <property type="match status" value="1"/>
</dbReference>
<dbReference type="GO" id="GO:0016020">
    <property type="term" value="C:membrane"/>
    <property type="evidence" value="ECO:0007669"/>
    <property type="project" value="TreeGrafter"/>
</dbReference>
<dbReference type="RefSeq" id="XP_034230610.1">
    <property type="nucleotide sequence ID" value="XM_034374719.1"/>
</dbReference>
<dbReference type="InterPro" id="IPR030381">
    <property type="entry name" value="G_DYNAMIN_dom"/>
</dbReference>
<accession>A0A6P8Y2Q2</accession>
<dbReference type="RefSeq" id="XP_034230600.1">
    <property type="nucleotide sequence ID" value="XM_034374709.1"/>
</dbReference>
<dbReference type="KEGG" id="tpal:117639236"/>
<evidence type="ECO:0000313" key="12">
    <source>
        <dbReference type="RefSeq" id="XP_034230604.1"/>
    </source>
</evidence>
<dbReference type="Gene3D" id="1.20.120.1240">
    <property type="entry name" value="Dynamin, middle domain"/>
    <property type="match status" value="1"/>
</dbReference>
<dbReference type="RefSeq" id="XP_034230606.1">
    <property type="nucleotide sequence ID" value="XM_034374715.1"/>
</dbReference>
<evidence type="ECO:0000256" key="2">
    <source>
        <dbReference type="ARBA" id="ARBA00023134"/>
    </source>
</evidence>
<keyword evidence="6" id="KW-1185">Reference proteome</keyword>
<sequence length="652" mass="72991">MAMKNLLSKLNVIQDTFSKLQYDPIELPRIVVVGSQSAGKSSVLESLVGRSCLPRGSGLVTRCPLILQLHHVPRGSNPYDHDEWAKFLHDPDRMYFGDEEIQNEIMAETIRLAGNNQNIISTPITLKVYSPEVVNLTLVDLPGLTKVAVGDQPENIEEQVEELIMDYIAPASTIILAVMTATADMATSESLKLAKRVDPTGERTIAVVTKIDLMDRGTNAADILAGMVIPVKLGIIGVVNRSQHDLNSKMSLREMRRKESQFFEEHYRDIAARAGSAHLAARLEELLSNHINRCIPDVQNKLREGITNCTKILEECGEFLHDKKSALMSIVTDFSKQFQSLCDEGSADYQSLELVGGAKLCDILHGKLEKALTMAAPCKSYTTDEVLVAMRQSNVLKPPFLVSQLAFEKLMKPLIKTMKGPTVASVEAVQEELMNMCQSCIPAQAHRFPRLKQDITRAMKETIEKWVEKVKMMVEEFVASECSHITYHRISGVVMNDILANGESEEGECESDEDDSIDHTTHFNEGGAMKLQLVRQFKEEKHKDKRAEIASQVDLLTMSSKDKKQINILGSMIDHYHRLVAQTLQDCSAKAVVNFLVTKVRDSLPLGLFSDLQGDLDRLFEENPEIDRKRRETCKREMALSEALRVITDLED</sequence>
<dbReference type="OrthoDB" id="5061070at2759"/>
<dbReference type="GO" id="GO:0005874">
    <property type="term" value="C:microtubule"/>
    <property type="evidence" value="ECO:0007669"/>
    <property type="project" value="TreeGrafter"/>
</dbReference>
<dbReference type="SUPFAM" id="SSF52540">
    <property type="entry name" value="P-loop containing nucleoside triphosphate hydrolases"/>
    <property type="match status" value="1"/>
</dbReference>
<dbReference type="RefSeq" id="XP_034230607.1">
    <property type="nucleotide sequence ID" value="XM_034374716.1"/>
</dbReference>
<dbReference type="InterPro" id="IPR000375">
    <property type="entry name" value="Dynamin_stalk"/>
</dbReference>
<dbReference type="RefSeq" id="XP_034230601.1">
    <property type="nucleotide sequence ID" value="XM_034374710.1"/>
</dbReference>
<evidence type="ECO:0000313" key="15">
    <source>
        <dbReference type="RefSeq" id="XP_034230607.1"/>
    </source>
</evidence>
<evidence type="ECO:0000313" key="16">
    <source>
        <dbReference type="RefSeq" id="XP_034230608.1"/>
    </source>
</evidence>
<evidence type="ECO:0000313" key="13">
    <source>
        <dbReference type="RefSeq" id="XP_034230605.1"/>
    </source>
</evidence>
<dbReference type="PRINTS" id="PR00195">
    <property type="entry name" value="DYNAMIN"/>
</dbReference>
<evidence type="ECO:0000313" key="7">
    <source>
        <dbReference type="RefSeq" id="XP_034230599.1"/>
    </source>
</evidence>
<proteinExistence type="inferred from homology"/>
<evidence type="ECO:0000313" key="11">
    <source>
        <dbReference type="RefSeq" id="XP_034230603.1"/>
    </source>
</evidence>
<dbReference type="Pfam" id="PF02212">
    <property type="entry name" value="GED"/>
    <property type="match status" value="1"/>
</dbReference>
<dbReference type="AlphaFoldDB" id="A0A6P8Y2Q2"/>
<evidence type="ECO:0000313" key="6">
    <source>
        <dbReference type="Proteomes" id="UP000515158"/>
    </source>
</evidence>
<dbReference type="GO" id="GO:0005525">
    <property type="term" value="F:GTP binding"/>
    <property type="evidence" value="ECO:0007669"/>
    <property type="project" value="UniProtKB-KW"/>
</dbReference>